<keyword evidence="5" id="KW-0998">Cell outer membrane</keyword>
<keyword evidence="4" id="KW-0472">Membrane</keyword>
<dbReference type="Gene3D" id="1.25.40.390">
    <property type="match status" value="2"/>
</dbReference>
<evidence type="ECO:0000313" key="9">
    <source>
        <dbReference type="Proteomes" id="UP000186917"/>
    </source>
</evidence>
<organism evidence="8 9">
    <name type="scientific">Filimonas lacunae</name>
    <dbReference type="NCBI Taxonomy" id="477680"/>
    <lineage>
        <taxon>Bacteria</taxon>
        <taxon>Pseudomonadati</taxon>
        <taxon>Bacteroidota</taxon>
        <taxon>Chitinophagia</taxon>
        <taxon>Chitinophagales</taxon>
        <taxon>Chitinophagaceae</taxon>
        <taxon>Filimonas</taxon>
    </lineage>
</organism>
<evidence type="ECO:0000256" key="3">
    <source>
        <dbReference type="ARBA" id="ARBA00022729"/>
    </source>
</evidence>
<evidence type="ECO:0000313" key="8">
    <source>
        <dbReference type="EMBL" id="SIT21537.1"/>
    </source>
</evidence>
<dbReference type="SUPFAM" id="SSF48452">
    <property type="entry name" value="TPR-like"/>
    <property type="match status" value="1"/>
</dbReference>
<dbReference type="GO" id="GO:0009279">
    <property type="term" value="C:cell outer membrane"/>
    <property type="evidence" value="ECO:0007669"/>
    <property type="project" value="UniProtKB-SubCell"/>
</dbReference>
<dbReference type="PROSITE" id="PS51257">
    <property type="entry name" value="PROKAR_LIPOPROTEIN"/>
    <property type="match status" value="1"/>
</dbReference>
<dbReference type="EMBL" id="FTOR01000005">
    <property type="protein sequence ID" value="SIT21537.1"/>
    <property type="molecule type" value="Genomic_DNA"/>
</dbReference>
<dbReference type="InterPro" id="IPR011990">
    <property type="entry name" value="TPR-like_helical_dom_sf"/>
</dbReference>
<comment type="similarity">
    <text evidence="2">Belongs to the SusD family.</text>
</comment>
<gene>
    <name evidence="8" type="ORF">SAMN05421788_105158</name>
</gene>
<dbReference type="STRING" id="477680.SAMN05421788_105158"/>
<dbReference type="OrthoDB" id="697229at2"/>
<evidence type="ECO:0000256" key="5">
    <source>
        <dbReference type="ARBA" id="ARBA00023237"/>
    </source>
</evidence>
<dbReference type="InterPro" id="IPR012944">
    <property type="entry name" value="SusD_RagB_dom"/>
</dbReference>
<keyword evidence="9" id="KW-1185">Reference proteome</keyword>
<proteinExistence type="inferred from homology"/>
<evidence type="ECO:0000259" key="6">
    <source>
        <dbReference type="Pfam" id="PF07980"/>
    </source>
</evidence>
<evidence type="ECO:0000256" key="1">
    <source>
        <dbReference type="ARBA" id="ARBA00004442"/>
    </source>
</evidence>
<dbReference type="InterPro" id="IPR033985">
    <property type="entry name" value="SusD-like_N"/>
</dbReference>
<keyword evidence="3" id="KW-0732">Signal</keyword>
<dbReference type="Pfam" id="PF14322">
    <property type="entry name" value="SusD-like_3"/>
    <property type="match status" value="1"/>
</dbReference>
<evidence type="ECO:0000256" key="2">
    <source>
        <dbReference type="ARBA" id="ARBA00006275"/>
    </source>
</evidence>
<dbReference type="Proteomes" id="UP000186917">
    <property type="component" value="Unassembled WGS sequence"/>
</dbReference>
<accession>A0A173MD73</accession>
<sequence>MKKVSLSIYIITALLAAGCQKYVDIRTKGQLIPSETENYRYIMNQASTLNFGDGYNDLASDDVDFVDLAQQQSLANYTPYNNYYTWAEKMYDASSQDYNWNGMYTIVYNCNTVLEGVMGSNNGTSTEKNQIYGEALVHRADAYLTLVKAYGKAYDSATAATDLGVPLLLKAATESGEPRASVQAVYSRIVEDLKQAAPLLSRTTQLNTFPTRAAAFALLARVSLDMGNYTDAITYADSTLAIKNAVLDMNTLNGNIPRATDNPEVILTKFANASMAYAPAILRLSDEMANLLGTADLRYQVYTGDANAYADPSYTGRMYLVDYFSSYPQARNCGVTVPEVMLIKAECVARKGQASPAMDLVNALRVKRFAAADYVAETAANADEALRKVLDERRRELFCRGFRWNDLKRLNKEARFAKTITRNFNGVTYTLAPGSNRYVFPIADYYFSFNTNLVQNPR</sequence>
<comment type="subcellular location">
    <subcellularLocation>
        <location evidence="1">Cell outer membrane</location>
    </subcellularLocation>
</comment>
<protein>
    <submittedName>
        <fullName evidence="8">SusD family protein</fullName>
    </submittedName>
</protein>
<dbReference type="KEGG" id="fln:FLA_1395"/>
<feature type="domain" description="RagB/SusD" evidence="6">
    <location>
        <begin position="339"/>
        <end position="457"/>
    </location>
</feature>
<dbReference type="Pfam" id="PF07980">
    <property type="entry name" value="SusD_RagB"/>
    <property type="match status" value="1"/>
</dbReference>
<dbReference type="RefSeq" id="WP_076380000.1">
    <property type="nucleotide sequence ID" value="NZ_AP017422.1"/>
</dbReference>
<name>A0A173MD73_9BACT</name>
<evidence type="ECO:0000256" key="4">
    <source>
        <dbReference type="ARBA" id="ARBA00023136"/>
    </source>
</evidence>
<reference evidence="9" key="1">
    <citation type="submission" date="2017-01" db="EMBL/GenBank/DDBJ databases">
        <authorList>
            <person name="Varghese N."/>
            <person name="Submissions S."/>
        </authorList>
    </citation>
    <scope>NUCLEOTIDE SEQUENCE [LARGE SCALE GENOMIC DNA]</scope>
    <source>
        <strain evidence="9">DSM 21054</strain>
    </source>
</reference>
<dbReference type="AlphaFoldDB" id="A0A173MD73"/>
<evidence type="ECO:0000259" key="7">
    <source>
        <dbReference type="Pfam" id="PF14322"/>
    </source>
</evidence>
<feature type="domain" description="SusD-like N-terminal" evidence="7">
    <location>
        <begin position="67"/>
        <end position="224"/>
    </location>
</feature>